<protein>
    <submittedName>
        <fullName evidence="2">Uncharacterized protein</fullName>
    </submittedName>
</protein>
<proteinExistence type="predicted"/>
<evidence type="ECO:0000313" key="2">
    <source>
        <dbReference type="EMBL" id="ONK56162.1"/>
    </source>
</evidence>
<organism evidence="2 3">
    <name type="scientific">Asparagus officinalis</name>
    <name type="common">Garden asparagus</name>
    <dbReference type="NCBI Taxonomy" id="4686"/>
    <lineage>
        <taxon>Eukaryota</taxon>
        <taxon>Viridiplantae</taxon>
        <taxon>Streptophyta</taxon>
        <taxon>Embryophyta</taxon>
        <taxon>Tracheophyta</taxon>
        <taxon>Spermatophyta</taxon>
        <taxon>Magnoliopsida</taxon>
        <taxon>Liliopsida</taxon>
        <taxon>Asparagales</taxon>
        <taxon>Asparagaceae</taxon>
        <taxon>Asparagoideae</taxon>
        <taxon>Asparagus</taxon>
    </lineage>
</organism>
<reference evidence="3" key="1">
    <citation type="journal article" date="2017" name="Nat. Commun.">
        <title>The asparagus genome sheds light on the origin and evolution of a young Y chromosome.</title>
        <authorList>
            <person name="Harkess A."/>
            <person name="Zhou J."/>
            <person name="Xu C."/>
            <person name="Bowers J.E."/>
            <person name="Van der Hulst R."/>
            <person name="Ayyampalayam S."/>
            <person name="Mercati F."/>
            <person name="Riccardi P."/>
            <person name="McKain M.R."/>
            <person name="Kakrana A."/>
            <person name="Tang H."/>
            <person name="Ray J."/>
            <person name="Groenendijk J."/>
            <person name="Arikit S."/>
            <person name="Mathioni S.M."/>
            <person name="Nakano M."/>
            <person name="Shan H."/>
            <person name="Telgmann-Rauber A."/>
            <person name="Kanno A."/>
            <person name="Yue Z."/>
            <person name="Chen H."/>
            <person name="Li W."/>
            <person name="Chen Y."/>
            <person name="Xu X."/>
            <person name="Zhang Y."/>
            <person name="Luo S."/>
            <person name="Chen H."/>
            <person name="Gao J."/>
            <person name="Mao Z."/>
            <person name="Pires J.C."/>
            <person name="Luo M."/>
            <person name="Kudrna D."/>
            <person name="Wing R.A."/>
            <person name="Meyers B.C."/>
            <person name="Yi K."/>
            <person name="Kong H."/>
            <person name="Lavrijsen P."/>
            <person name="Sunseri F."/>
            <person name="Falavigna A."/>
            <person name="Ye Y."/>
            <person name="Leebens-Mack J.H."/>
            <person name="Chen G."/>
        </authorList>
    </citation>
    <scope>NUCLEOTIDE SEQUENCE [LARGE SCALE GENOMIC DNA]</scope>
    <source>
        <strain evidence="3">cv. DH0086</strain>
    </source>
</reference>
<evidence type="ECO:0000256" key="1">
    <source>
        <dbReference type="SAM" id="MobiDB-lite"/>
    </source>
</evidence>
<gene>
    <name evidence="2" type="ORF">A4U43_C10F4780</name>
</gene>
<sequence>MGAFGVEGVGNPELVGSEGDGSAWRFRLNSGGGRVSVELGSGGALGGAEARLVEAACSDLAPGEAGLLEGEGRAGREMGQGGGGERRAMGAGFIGERD</sequence>
<dbReference type="Proteomes" id="UP000243459">
    <property type="component" value="Chromosome 10"/>
</dbReference>
<dbReference type="AlphaFoldDB" id="A0A5P1E0Q6"/>
<dbReference type="EMBL" id="CM007390">
    <property type="protein sequence ID" value="ONK56162.1"/>
    <property type="molecule type" value="Genomic_DNA"/>
</dbReference>
<feature type="region of interest" description="Disordered" evidence="1">
    <location>
        <begin position="1"/>
        <end position="20"/>
    </location>
</feature>
<keyword evidence="3" id="KW-1185">Reference proteome</keyword>
<dbReference type="Gramene" id="ONK56162">
    <property type="protein sequence ID" value="ONK56162"/>
    <property type="gene ID" value="A4U43_C10F4780"/>
</dbReference>
<evidence type="ECO:0000313" key="3">
    <source>
        <dbReference type="Proteomes" id="UP000243459"/>
    </source>
</evidence>
<name>A0A5P1E0Q6_ASPOF</name>
<accession>A0A5P1E0Q6</accession>
<feature type="region of interest" description="Disordered" evidence="1">
    <location>
        <begin position="65"/>
        <end position="98"/>
    </location>
</feature>